<sequence>MPHLNARAIEIDPEGMDRLRRVIASAAGGAIAYDPDAFALDGDHRAVARPQPASRIARSLFGAARAQRIYAEPNALVWA</sequence>
<accession>A0A917I946</accession>
<reference evidence="1" key="1">
    <citation type="journal article" date="2014" name="Int. J. Syst. Evol. Microbiol.">
        <title>Complete genome sequence of Corynebacterium casei LMG S-19264T (=DSM 44701T), isolated from a smear-ripened cheese.</title>
        <authorList>
            <consortium name="US DOE Joint Genome Institute (JGI-PGF)"/>
            <person name="Walter F."/>
            <person name="Albersmeier A."/>
            <person name="Kalinowski J."/>
            <person name="Ruckert C."/>
        </authorList>
    </citation>
    <scope>NUCLEOTIDE SEQUENCE</scope>
    <source>
        <strain evidence="1">CGMCC 1.12214</strain>
    </source>
</reference>
<dbReference type="Proteomes" id="UP000603912">
    <property type="component" value="Unassembled WGS sequence"/>
</dbReference>
<protein>
    <submittedName>
        <fullName evidence="1">Uncharacterized protein</fullName>
    </submittedName>
</protein>
<evidence type="ECO:0000313" key="1">
    <source>
        <dbReference type="EMBL" id="GGH28116.1"/>
    </source>
</evidence>
<dbReference type="AlphaFoldDB" id="A0A917I946"/>
<comment type="caution">
    <text evidence="1">The sequence shown here is derived from an EMBL/GenBank/DDBJ whole genome shotgun (WGS) entry which is preliminary data.</text>
</comment>
<dbReference type="EMBL" id="BMES01000002">
    <property type="protein sequence ID" value="GGH28116.1"/>
    <property type="molecule type" value="Genomic_DNA"/>
</dbReference>
<reference evidence="1" key="2">
    <citation type="submission" date="2020-09" db="EMBL/GenBank/DDBJ databases">
        <authorList>
            <person name="Sun Q."/>
            <person name="Zhou Y."/>
        </authorList>
    </citation>
    <scope>NUCLEOTIDE SEQUENCE</scope>
    <source>
        <strain evidence="1">CGMCC 1.12214</strain>
    </source>
</reference>
<name>A0A917I946_9HYPH</name>
<keyword evidence="2" id="KW-1185">Reference proteome</keyword>
<gene>
    <name evidence="1" type="ORF">GCM10007036_37130</name>
</gene>
<organism evidence="1 2">
    <name type="scientific">Alsobacter metallidurans</name>
    <dbReference type="NCBI Taxonomy" id="340221"/>
    <lineage>
        <taxon>Bacteria</taxon>
        <taxon>Pseudomonadati</taxon>
        <taxon>Pseudomonadota</taxon>
        <taxon>Alphaproteobacteria</taxon>
        <taxon>Hyphomicrobiales</taxon>
        <taxon>Alsobacteraceae</taxon>
        <taxon>Alsobacter</taxon>
    </lineage>
</organism>
<proteinExistence type="predicted"/>
<dbReference type="RefSeq" id="WP_188519173.1">
    <property type="nucleotide sequence ID" value="NZ_BMES01000002.1"/>
</dbReference>
<evidence type="ECO:0000313" key="2">
    <source>
        <dbReference type="Proteomes" id="UP000603912"/>
    </source>
</evidence>